<name>A0A3P6TCZ6_DIBLA</name>
<reference evidence="1 2" key="1">
    <citation type="submission" date="2018-11" db="EMBL/GenBank/DDBJ databases">
        <authorList>
            <consortium name="Pathogen Informatics"/>
        </authorList>
    </citation>
    <scope>NUCLEOTIDE SEQUENCE [LARGE SCALE GENOMIC DNA]</scope>
</reference>
<keyword evidence="2" id="KW-1185">Reference proteome</keyword>
<protein>
    <submittedName>
        <fullName evidence="1">Uncharacterized protein</fullName>
    </submittedName>
</protein>
<dbReference type="AlphaFoldDB" id="A0A3P6TCZ6"/>
<gene>
    <name evidence="1" type="ORF">DILT_LOCUS3807</name>
</gene>
<organism evidence="1 2">
    <name type="scientific">Dibothriocephalus latus</name>
    <name type="common">Fish tapeworm</name>
    <name type="synonym">Diphyllobothrium latum</name>
    <dbReference type="NCBI Taxonomy" id="60516"/>
    <lineage>
        <taxon>Eukaryota</taxon>
        <taxon>Metazoa</taxon>
        <taxon>Spiralia</taxon>
        <taxon>Lophotrochozoa</taxon>
        <taxon>Platyhelminthes</taxon>
        <taxon>Cestoda</taxon>
        <taxon>Eucestoda</taxon>
        <taxon>Diphyllobothriidea</taxon>
        <taxon>Diphyllobothriidae</taxon>
        <taxon>Dibothriocephalus</taxon>
    </lineage>
</organism>
<dbReference type="EMBL" id="UYRU01044283">
    <property type="protein sequence ID" value="VDK86022.1"/>
    <property type="molecule type" value="Genomic_DNA"/>
</dbReference>
<dbReference type="OrthoDB" id="6236021at2759"/>
<proteinExistence type="predicted"/>
<evidence type="ECO:0000313" key="2">
    <source>
        <dbReference type="Proteomes" id="UP000281553"/>
    </source>
</evidence>
<dbReference type="Proteomes" id="UP000281553">
    <property type="component" value="Unassembled WGS sequence"/>
</dbReference>
<sequence length="87" mass="9842">MLGSHIHEHKLTVRRNDALSQVAAHTCEKGHEFNFAAAKIIAHVDNKTSRELIEAWASDEETVNRFLDPAPACIALRRRLRPEVTDD</sequence>
<evidence type="ECO:0000313" key="1">
    <source>
        <dbReference type="EMBL" id="VDK86022.1"/>
    </source>
</evidence>
<accession>A0A3P6TCZ6</accession>